<accession>A0ABD6MZG2</accession>
<keyword evidence="6" id="KW-0143">Chaperone</keyword>
<dbReference type="InterPro" id="IPR016147">
    <property type="entry name" value="Pili_assmbl_chaperone_N"/>
</dbReference>
<dbReference type="InterPro" id="IPR001829">
    <property type="entry name" value="Pili_assmbl_chaperone_bac"/>
</dbReference>
<dbReference type="SUPFAM" id="SSF49584">
    <property type="entry name" value="Periplasmic chaperone C-domain"/>
    <property type="match status" value="1"/>
</dbReference>
<proteinExistence type="inferred from homology"/>
<dbReference type="Gene3D" id="2.60.40.10">
    <property type="entry name" value="Immunoglobulins"/>
    <property type="match status" value="2"/>
</dbReference>
<keyword evidence="7" id="KW-0393">Immunoglobulin domain</keyword>
<feature type="domain" description="Pili assembly chaperone C-terminal" evidence="10">
    <location>
        <begin position="169"/>
        <end position="232"/>
    </location>
</feature>
<gene>
    <name evidence="11" type="ORF">DM819_06470</name>
</gene>
<organism evidence="11 12">
    <name type="scientific">Pseudomonas hunanensis</name>
    <dbReference type="NCBI Taxonomy" id="1247546"/>
    <lineage>
        <taxon>Bacteria</taxon>
        <taxon>Pseudomonadati</taxon>
        <taxon>Pseudomonadota</taxon>
        <taxon>Gammaproteobacteria</taxon>
        <taxon>Pseudomonadales</taxon>
        <taxon>Pseudomonadaceae</taxon>
        <taxon>Pseudomonas</taxon>
    </lineage>
</organism>
<dbReference type="InterPro" id="IPR036316">
    <property type="entry name" value="Pili_assmbl_chap_C_dom_sf"/>
</dbReference>
<evidence type="ECO:0000313" key="11">
    <source>
        <dbReference type="EMBL" id="NWL45520.1"/>
    </source>
</evidence>
<dbReference type="EMBL" id="QJRE01000096">
    <property type="protein sequence ID" value="NWL45520.1"/>
    <property type="molecule type" value="Genomic_DNA"/>
</dbReference>
<sequence length="242" mass="26303">MPTSFLRNLLLVAAATSGFMSAAQASLTLSATRIIHGSDKQSSSIIVANPSTHTFAAQTWVNTETDDSTTAVPLIATPALFRLDPGNEQTVQINRLPNDLPKDRESLFYFNVQEIPQADDEPSNTLTIAMRTRIKLFYRPAGLQGSPEEALKSLQWSVQHTNGKAKLLVHNPSPYHYTFQRVQVGQLTARESVEAREMVTPGGTQAYALPTPVPAPGMQVFFTTISDYGGTTKEITAPVSGL</sequence>
<dbReference type="InterPro" id="IPR013783">
    <property type="entry name" value="Ig-like_fold"/>
</dbReference>
<dbReference type="InterPro" id="IPR008962">
    <property type="entry name" value="PapD-like_sf"/>
</dbReference>
<dbReference type="PRINTS" id="PR00969">
    <property type="entry name" value="CHAPERONPILI"/>
</dbReference>
<protein>
    <submittedName>
        <fullName evidence="11">Pilus assembly protein</fullName>
    </submittedName>
</protein>
<dbReference type="AlphaFoldDB" id="A0ABD6MZG2"/>
<evidence type="ECO:0000313" key="12">
    <source>
        <dbReference type="Proteomes" id="UP000704738"/>
    </source>
</evidence>
<dbReference type="Pfam" id="PF00345">
    <property type="entry name" value="PapD_N"/>
    <property type="match status" value="1"/>
</dbReference>
<dbReference type="Proteomes" id="UP000704738">
    <property type="component" value="Unassembled WGS sequence"/>
</dbReference>
<evidence type="ECO:0000259" key="10">
    <source>
        <dbReference type="Pfam" id="PF02753"/>
    </source>
</evidence>
<dbReference type="InterPro" id="IPR050643">
    <property type="entry name" value="Periplasmic_pilus_chap"/>
</dbReference>
<evidence type="ECO:0000259" key="9">
    <source>
        <dbReference type="Pfam" id="PF00345"/>
    </source>
</evidence>
<dbReference type="GO" id="GO:0042597">
    <property type="term" value="C:periplasmic space"/>
    <property type="evidence" value="ECO:0007669"/>
    <property type="project" value="UniProtKB-SubCell"/>
</dbReference>
<comment type="similarity">
    <text evidence="2">Belongs to the periplasmic pilus chaperone family.</text>
</comment>
<feature type="signal peptide" evidence="8">
    <location>
        <begin position="1"/>
        <end position="25"/>
    </location>
</feature>
<keyword evidence="5" id="KW-0574">Periplasm</keyword>
<comment type="subcellular location">
    <subcellularLocation>
        <location evidence="1">Periplasm</location>
    </subcellularLocation>
</comment>
<feature type="chain" id="PRO_5044743770" evidence="8">
    <location>
        <begin position="26"/>
        <end position="242"/>
    </location>
</feature>
<evidence type="ECO:0000256" key="2">
    <source>
        <dbReference type="ARBA" id="ARBA00007399"/>
    </source>
</evidence>
<evidence type="ECO:0000256" key="7">
    <source>
        <dbReference type="ARBA" id="ARBA00023319"/>
    </source>
</evidence>
<dbReference type="SUPFAM" id="SSF49354">
    <property type="entry name" value="PapD-like"/>
    <property type="match status" value="1"/>
</dbReference>
<evidence type="ECO:0000256" key="3">
    <source>
        <dbReference type="ARBA" id="ARBA00022558"/>
    </source>
</evidence>
<dbReference type="PANTHER" id="PTHR30251:SF5">
    <property type="entry name" value="FIMBRIAL CHAPARONE PROTEIN"/>
    <property type="match status" value="1"/>
</dbReference>
<evidence type="ECO:0000256" key="4">
    <source>
        <dbReference type="ARBA" id="ARBA00022729"/>
    </source>
</evidence>
<name>A0ABD6MZG2_9PSED</name>
<dbReference type="PANTHER" id="PTHR30251">
    <property type="entry name" value="PILUS ASSEMBLY CHAPERONE"/>
    <property type="match status" value="1"/>
</dbReference>
<dbReference type="InterPro" id="IPR016148">
    <property type="entry name" value="Pili_assmbl_chaperone_C"/>
</dbReference>
<dbReference type="Pfam" id="PF02753">
    <property type="entry name" value="PapD_C"/>
    <property type="match status" value="1"/>
</dbReference>
<keyword evidence="4 8" id="KW-0732">Signal</keyword>
<keyword evidence="3" id="KW-1029">Fimbrium biogenesis</keyword>
<evidence type="ECO:0000256" key="8">
    <source>
        <dbReference type="SAM" id="SignalP"/>
    </source>
</evidence>
<reference evidence="11 12" key="1">
    <citation type="submission" date="2018-06" db="EMBL/GenBank/DDBJ databases">
        <title>Bacteria isolated from soil of Wuhan.</title>
        <authorList>
            <person name="Xiang W."/>
            <person name="Huang C."/>
        </authorList>
    </citation>
    <scope>NUCLEOTIDE SEQUENCE [LARGE SCALE GENOMIC DNA]</scope>
    <source>
        <strain evidence="12">xwS4</strain>
    </source>
</reference>
<comment type="caution">
    <text evidence="11">The sequence shown here is derived from an EMBL/GenBank/DDBJ whole genome shotgun (WGS) entry which is preliminary data.</text>
</comment>
<evidence type="ECO:0000256" key="6">
    <source>
        <dbReference type="ARBA" id="ARBA00023186"/>
    </source>
</evidence>
<evidence type="ECO:0000256" key="1">
    <source>
        <dbReference type="ARBA" id="ARBA00004418"/>
    </source>
</evidence>
<feature type="domain" description="Pili assembly chaperone N-terminal" evidence="9">
    <location>
        <begin position="27"/>
        <end position="143"/>
    </location>
</feature>
<evidence type="ECO:0000256" key="5">
    <source>
        <dbReference type="ARBA" id="ARBA00022764"/>
    </source>
</evidence>